<dbReference type="Proteomes" id="UP001227230">
    <property type="component" value="Chromosome 9"/>
</dbReference>
<dbReference type="InterPro" id="IPR025753">
    <property type="entry name" value="AAA_N_dom"/>
</dbReference>
<protein>
    <recommendedName>
        <fullName evidence="1">AAA-type ATPase N-terminal domain-containing protein</fullName>
    </recommendedName>
</protein>
<sequence length="207" mass="23198">MALNQSETGSTTAKLCRRDKISVGKANHHPSFAYCRSTAAIRSLWVTLPPLLRILSQCRRDQISVGNASRRSSFAYCHSAAAIRSPWVTPAAAPPSRTAAVPPRSDLRLLNLTTSQPGLASFPFRFFSSCPLRERMKEFWSSLASFLGVLAFCQSILRVVFPPELRFAVLKLFKRLFNCSSYCYFDITEIDGINTNELYNAVQFYPS</sequence>
<dbReference type="EMBL" id="CP126656">
    <property type="protein sequence ID" value="WJZ94962.1"/>
    <property type="molecule type" value="Genomic_DNA"/>
</dbReference>
<dbReference type="Pfam" id="PF14363">
    <property type="entry name" value="AAA_assoc"/>
    <property type="match status" value="1"/>
</dbReference>
<accession>A0ABY9CHQ0</accession>
<organism evidence="2 3">
    <name type="scientific">Vitis vinifera</name>
    <name type="common">Grape</name>
    <dbReference type="NCBI Taxonomy" id="29760"/>
    <lineage>
        <taxon>Eukaryota</taxon>
        <taxon>Viridiplantae</taxon>
        <taxon>Streptophyta</taxon>
        <taxon>Embryophyta</taxon>
        <taxon>Tracheophyta</taxon>
        <taxon>Spermatophyta</taxon>
        <taxon>Magnoliopsida</taxon>
        <taxon>eudicotyledons</taxon>
        <taxon>Gunneridae</taxon>
        <taxon>Pentapetalae</taxon>
        <taxon>rosids</taxon>
        <taxon>Vitales</taxon>
        <taxon>Vitaceae</taxon>
        <taxon>Viteae</taxon>
        <taxon>Vitis</taxon>
    </lineage>
</organism>
<keyword evidence="3" id="KW-1185">Reference proteome</keyword>
<proteinExistence type="predicted"/>
<name>A0ABY9CHQ0_VITVI</name>
<evidence type="ECO:0000313" key="3">
    <source>
        <dbReference type="Proteomes" id="UP001227230"/>
    </source>
</evidence>
<gene>
    <name evidence="2" type="ORF">VitviT2T_013767</name>
</gene>
<reference evidence="2 3" key="1">
    <citation type="journal article" date="2023" name="Hortic Res">
        <title>The complete reference genome for grapevine (Vitis vinifera L.) genetics and breeding.</title>
        <authorList>
            <person name="Shi X."/>
            <person name="Cao S."/>
            <person name="Wang X."/>
            <person name="Huang S."/>
            <person name="Wang Y."/>
            <person name="Liu Z."/>
            <person name="Liu W."/>
            <person name="Leng X."/>
            <person name="Peng Y."/>
            <person name="Wang N."/>
            <person name="Wang Y."/>
            <person name="Ma Z."/>
            <person name="Xu X."/>
            <person name="Zhang F."/>
            <person name="Xue H."/>
            <person name="Zhong H."/>
            <person name="Wang Y."/>
            <person name="Zhang K."/>
            <person name="Velt A."/>
            <person name="Avia K."/>
            <person name="Holtgrawe D."/>
            <person name="Grimplet J."/>
            <person name="Matus J.T."/>
            <person name="Ware D."/>
            <person name="Wu X."/>
            <person name="Wang H."/>
            <person name="Liu C."/>
            <person name="Fang Y."/>
            <person name="Rustenholz C."/>
            <person name="Cheng Z."/>
            <person name="Xiao H."/>
            <person name="Zhou Y."/>
        </authorList>
    </citation>
    <scope>NUCLEOTIDE SEQUENCE [LARGE SCALE GENOMIC DNA]</scope>
    <source>
        <strain evidence="3">cv. Pinot noir / PN40024</strain>
        <tissue evidence="2">Leaf</tissue>
    </source>
</reference>
<feature type="domain" description="AAA-type ATPase N-terminal" evidence="1">
    <location>
        <begin position="161"/>
        <end position="205"/>
    </location>
</feature>
<evidence type="ECO:0000313" key="2">
    <source>
        <dbReference type="EMBL" id="WJZ94962.1"/>
    </source>
</evidence>
<evidence type="ECO:0000259" key="1">
    <source>
        <dbReference type="Pfam" id="PF14363"/>
    </source>
</evidence>